<dbReference type="GO" id="GO:0031490">
    <property type="term" value="F:chromatin DNA binding"/>
    <property type="evidence" value="ECO:0007669"/>
    <property type="project" value="TreeGrafter"/>
</dbReference>
<dbReference type="SUPFAM" id="SSF48452">
    <property type="entry name" value="TPR-like"/>
    <property type="match status" value="1"/>
</dbReference>
<reference evidence="4 5" key="1">
    <citation type="journal article" date="2019" name="Nat. Ecol. Evol.">
        <title>Megaphylogeny resolves global patterns of mushroom evolution.</title>
        <authorList>
            <person name="Varga T."/>
            <person name="Krizsan K."/>
            <person name="Foldi C."/>
            <person name="Dima B."/>
            <person name="Sanchez-Garcia M."/>
            <person name="Sanchez-Ramirez S."/>
            <person name="Szollosi G.J."/>
            <person name="Szarkandi J.G."/>
            <person name="Papp V."/>
            <person name="Albert L."/>
            <person name="Andreopoulos W."/>
            <person name="Angelini C."/>
            <person name="Antonin V."/>
            <person name="Barry K.W."/>
            <person name="Bougher N.L."/>
            <person name="Buchanan P."/>
            <person name="Buyck B."/>
            <person name="Bense V."/>
            <person name="Catcheside P."/>
            <person name="Chovatia M."/>
            <person name="Cooper J."/>
            <person name="Damon W."/>
            <person name="Desjardin D."/>
            <person name="Finy P."/>
            <person name="Geml J."/>
            <person name="Haridas S."/>
            <person name="Hughes K."/>
            <person name="Justo A."/>
            <person name="Karasinski D."/>
            <person name="Kautmanova I."/>
            <person name="Kiss B."/>
            <person name="Kocsube S."/>
            <person name="Kotiranta H."/>
            <person name="LaButti K.M."/>
            <person name="Lechner B.E."/>
            <person name="Liimatainen K."/>
            <person name="Lipzen A."/>
            <person name="Lukacs Z."/>
            <person name="Mihaltcheva S."/>
            <person name="Morgado L.N."/>
            <person name="Niskanen T."/>
            <person name="Noordeloos M.E."/>
            <person name="Ohm R.A."/>
            <person name="Ortiz-Santana B."/>
            <person name="Ovrebo C."/>
            <person name="Racz N."/>
            <person name="Riley R."/>
            <person name="Savchenko A."/>
            <person name="Shiryaev A."/>
            <person name="Soop K."/>
            <person name="Spirin V."/>
            <person name="Szebenyi C."/>
            <person name="Tomsovsky M."/>
            <person name="Tulloss R.E."/>
            <person name="Uehling J."/>
            <person name="Grigoriev I.V."/>
            <person name="Vagvolgyi C."/>
            <person name="Papp T."/>
            <person name="Martin F.M."/>
            <person name="Miettinen O."/>
            <person name="Hibbett D.S."/>
            <person name="Nagy L.G."/>
        </authorList>
    </citation>
    <scope>NUCLEOTIDE SEQUENCE [LARGE SCALE GENOMIC DNA]</scope>
    <source>
        <strain evidence="4 5">FP101781</strain>
    </source>
</reference>
<protein>
    <submittedName>
        <fullName evidence="4">Uncharacterized protein</fullName>
    </submittedName>
</protein>
<evidence type="ECO:0000256" key="2">
    <source>
        <dbReference type="ARBA" id="ARBA00023242"/>
    </source>
</evidence>
<dbReference type="InterPro" id="IPR011990">
    <property type="entry name" value="TPR-like_helical_dom_sf"/>
</dbReference>
<keyword evidence="5" id="KW-1185">Reference proteome</keyword>
<feature type="region of interest" description="Disordered" evidence="3">
    <location>
        <begin position="155"/>
        <end position="247"/>
    </location>
</feature>
<proteinExistence type="predicted"/>
<dbReference type="GO" id="GO:0000122">
    <property type="term" value="P:negative regulation of transcription by RNA polymerase II"/>
    <property type="evidence" value="ECO:0007669"/>
    <property type="project" value="TreeGrafter"/>
</dbReference>
<keyword evidence="2" id="KW-0539">Nucleus</keyword>
<dbReference type="OrthoDB" id="3245923at2759"/>
<dbReference type="Proteomes" id="UP000298030">
    <property type="component" value="Unassembled WGS sequence"/>
</dbReference>
<dbReference type="PANTHER" id="PTHR14017:SF1">
    <property type="entry name" value="LD02225P"/>
    <property type="match status" value="1"/>
</dbReference>
<organism evidence="4 5">
    <name type="scientific">Coprinellus micaceus</name>
    <name type="common">Glistening ink-cap mushroom</name>
    <name type="synonym">Coprinus micaceus</name>
    <dbReference type="NCBI Taxonomy" id="71717"/>
    <lineage>
        <taxon>Eukaryota</taxon>
        <taxon>Fungi</taxon>
        <taxon>Dikarya</taxon>
        <taxon>Basidiomycota</taxon>
        <taxon>Agaricomycotina</taxon>
        <taxon>Agaricomycetes</taxon>
        <taxon>Agaricomycetidae</taxon>
        <taxon>Agaricales</taxon>
        <taxon>Agaricineae</taxon>
        <taxon>Psathyrellaceae</taxon>
        <taxon>Coprinellus</taxon>
    </lineage>
</organism>
<comment type="subcellular location">
    <subcellularLocation>
        <location evidence="1">Nucleus</location>
    </subcellularLocation>
</comment>
<evidence type="ECO:0000256" key="1">
    <source>
        <dbReference type="ARBA" id="ARBA00004123"/>
    </source>
</evidence>
<dbReference type="STRING" id="71717.A0A4Y7SCS6"/>
<comment type="caution">
    <text evidence="4">The sequence shown here is derived from an EMBL/GenBank/DDBJ whole genome shotgun (WGS) entry which is preliminary data.</text>
</comment>
<dbReference type="GO" id="GO:0005634">
    <property type="term" value="C:nucleus"/>
    <property type="evidence" value="ECO:0007669"/>
    <property type="project" value="UniProtKB-SubCell"/>
</dbReference>
<accession>A0A4Y7SCS6</accession>
<evidence type="ECO:0000256" key="3">
    <source>
        <dbReference type="SAM" id="MobiDB-lite"/>
    </source>
</evidence>
<dbReference type="InterPro" id="IPR051630">
    <property type="entry name" value="Corepressor-Demethylase"/>
</dbReference>
<gene>
    <name evidence="4" type="ORF">FA13DRAFT_1802480</name>
</gene>
<sequence length="484" mass="52530">MHARRSSHQMPTSMGLQEDYYCAKDAYERAVADNPLPSVPPRWLFLPESRSRHPIPAKSLEAELVPARSYMAGSKYNEAYEAYQQAINQDRDGLDTYSRAIRINPSISEVWFDLGSLYESCNNQINDAIDAYTRTAELDPGNPAITQRLQLLKEAQSAGGQPPASGPQDVHPTAYASAVAPPPGLNGPLMVHGGHRSAMRVDSRSPTNDISLPPAQLGNGRASSLPFRGGPPPPVNMDESRHLSSSHPPLAPMEVDRPLAHPGHYLPLEMDLVADLPTVSIVDGLLGPIQLPLLLIVHDLDRPVNTVSSTFHPINKLVLTNRRTILLHARHRWLTIPTALPIRRLVCDTGVSGTRNPPQLLIRLACSTPAALLHRHLALVLTATIQRVSGTVIATLTTPRRSRSVGVALPKTLVVEQRGSIGIVEAGLSSPDEHLEFKRGPYSSVKGSPEPVSAAHSVQPSPVSAFRPPVRSIDEVWDSPSSTI</sequence>
<dbReference type="GO" id="GO:0000978">
    <property type="term" value="F:RNA polymerase II cis-regulatory region sequence-specific DNA binding"/>
    <property type="evidence" value="ECO:0007669"/>
    <property type="project" value="TreeGrafter"/>
</dbReference>
<name>A0A4Y7SCS6_COPMI</name>
<evidence type="ECO:0000313" key="5">
    <source>
        <dbReference type="Proteomes" id="UP000298030"/>
    </source>
</evidence>
<dbReference type="GO" id="GO:0017053">
    <property type="term" value="C:transcription repressor complex"/>
    <property type="evidence" value="ECO:0007669"/>
    <property type="project" value="TreeGrafter"/>
</dbReference>
<feature type="region of interest" description="Disordered" evidence="3">
    <location>
        <begin position="439"/>
        <end position="466"/>
    </location>
</feature>
<dbReference type="AlphaFoldDB" id="A0A4Y7SCS6"/>
<dbReference type="PANTHER" id="PTHR14017">
    <property type="entry name" value="LYSINE-SPECIFIC DEMETHYLASE"/>
    <property type="match status" value="1"/>
</dbReference>
<dbReference type="EMBL" id="QPFP01000201">
    <property type="protein sequence ID" value="TEB19269.1"/>
    <property type="molecule type" value="Genomic_DNA"/>
</dbReference>
<evidence type="ECO:0000313" key="4">
    <source>
        <dbReference type="EMBL" id="TEB19269.1"/>
    </source>
</evidence>
<dbReference type="Gene3D" id="1.25.40.10">
    <property type="entry name" value="Tetratricopeptide repeat domain"/>
    <property type="match status" value="1"/>
</dbReference>